<organism evidence="2 3">
    <name type="scientific">Nonomuraea spiralis</name>
    <dbReference type="NCBI Taxonomy" id="46182"/>
    <lineage>
        <taxon>Bacteria</taxon>
        <taxon>Bacillati</taxon>
        <taxon>Actinomycetota</taxon>
        <taxon>Actinomycetes</taxon>
        <taxon>Streptosporangiales</taxon>
        <taxon>Streptosporangiaceae</taxon>
        <taxon>Nonomuraea</taxon>
    </lineage>
</organism>
<keyword evidence="1" id="KW-0732">Signal</keyword>
<evidence type="ECO:0000313" key="3">
    <source>
        <dbReference type="Proteomes" id="UP001589647"/>
    </source>
</evidence>
<protein>
    <recommendedName>
        <fullName evidence="4">Secreted protein</fullName>
    </recommendedName>
</protein>
<gene>
    <name evidence="2" type="ORF">ACFFV7_42000</name>
</gene>
<dbReference type="Proteomes" id="UP001589647">
    <property type="component" value="Unassembled WGS sequence"/>
</dbReference>
<evidence type="ECO:0000256" key="1">
    <source>
        <dbReference type="SAM" id="SignalP"/>
    </source>
</evidence>
<sequence>MIKTLLRAGAAMLASAAFAAFAVPAQATDVSAVETAGTCDYSGCGGIVWNFGSSKYVTVANCWQAGSTTYYGEKPPCVTNGYQSSMRNAMWWLARGEATDDLPYYYDTDAFKVDAGCVMKYIKDGYNYTRDRRGLSSMWEKISDSTSVRVDSYTC</sequence>
<name>A0ABV5ITB9_9ACTN</name>
<feature type="chain" id="PRO_5046201089" description="Secreted protein" evidence="1">
    <location>
        <begin position="20"/>
        <end position="155"/>
    </location>
</feature>
<proteinExistence type="predicted"/>
<dbReference type="EMBL" id="JBHMEI010000066">
    <property type="protein sequence ID" value="MFB9207816.1"/>
    <property type="molecule type" value="Genomic_DNA"/>
</dbReference>
<keyword evidence="3" id="KW-1185">Reference proteome</keyword>
<reference evidence="2 3" key="1">
    <citation type="submission" date="2024-09" db="EMBL/GenBank/DDBJ databases">
        <authorList>
            <person name="Sun Q."/>
            <person name="Mori K."/>
        </authorList>
    </citation>
    <scope>NUCLEOTIDE SEQUENCE [LARGE SCALE GENOMIC DNA]</scope>
    <source>
        <strain evidence="2 3">CCM 3426</strain>
    </source>
</reference>
<evidence type="ECO:0008006" key="4">
    <source>
        <dbReference type="Google" id="ProtNLM"/>
    </source>
</evidence>
<comment type="caution">
    <text evidence="2">The sequence shown here is derived from an EMBL/GenBank/DDBJ whole genome shotgun (WGS) entry which is preliminary data.</text>
</comment>
<feature type="signal peptide" evidence="1">
    <location>
        <begin position="1"/>
        <end position="19"/>
    </location>
</feature>
<accession>A0ABV5ITB9</accession>
<dbReference type="RefSeq" id="WP_189652668.1">
    <property type="nucleotide sequence ID" value="NZ_BMRC01000030.1"/>
</dbReference>
<evidence type="ECO:0000313" key="2">
    <source>
        <dbReference type="EMBL" id="MFB9207816.1"/>
    </source>
</evidence>